<evidence type="ECO:0000256" key="7">
    <source>
        <dbReference type="SAM" id="Phobius"/>
    </source>
</evidence>
<dbReference type="InterPro" id="IPR023090">
    <property type="entry name" value="UPF0702_alpha/beta_dom_sf"/>
</dbReference>
<keyword evidence="5 7" id="KW-1133">Transmembrane helix</keyword>
<dbReference type="Proteomes" id="UP000031563">
    <property type="component" value="Unassembled WGS sequence"/>
</dbReference>
<dbReference type="Gene3D" id="3.30.240.20">
    <property type="entry name" value="bsu07140 like domains"/>
    <property type="match status" value="2"/>
</dbReference>
<accession>A0A0F5I1Y2</accession>
<evidence type="ECO:0000256" key="4">
    <source>
        <dbReference type="ARBA" id="ARBA00022692"/>
    </source>
</evidence>
<feature type="transmembrane region" description="Helical" evidence="7">
    <location>
        <begin position="20"/>
        <end position="37"/>
    </location>
</feature>
<gene>
    <name evidence="9" type="ORF">QY95_02284</name>
</gene>
<keyword evidence="3" id="KW-1003">Cell membrane</keyword>
<dbReference type="PANTHER" id="PTHR34582">
    <property type="entry name" value="UPF0702 TRANSMEMBRANE PROTEIN YCAP"/>
    <property type="match status" value="1"/>
</dbReference>
<evidence type="ECO:0000256" key="1">
    <source>
        <dbReference type="ARBA" id="ARBA00004651"/>
    </source>
</evidence>
<keyword evidence="4 7" id="KW-0812">Transmembrane</keyword>
<dbReference type="AlphaFoldDB" id="A0A0F5I1Y2"/>
<proteinExistence type="inferred from homology"/>
<evidence type="ECO:0000256" key="3">
    <source>
        <dbReference type="ARBA" id="ARBA00022475"/>
    </source>
</evidence>
<dbReference type="GO" id="GO:0005886">
    <property type="term" value="C:plasma membrane"/>
    <property type="evidence" value="ECO:0007669"/>
    <property type="project" value="UniProtKB-SubCell"/>
</dbReference>
<dbReference type="PANTHER" id="PTHR34582:SF5">
    <property type="entry name" value="UPF0702 TRANSMEMBRANE PROTEIN YETF"/>
    <property type="match status" value="1"/>
</dbReference>
<sequence length="237" mass="27080">MYNVDFFQGQETLTAMEWTLRAVIAYLFLVIVAKTIGPRAISQLRLLDFVIALVIGNIIAHPLSDEELGLKGSVITTVVLVTLYLGNLFLILRWPAFRRIINHPPITVVQDGEILYKGLKKARISIDVLLEELRKEKAEDIKKVALAIWEAEGKLSVFLDPKYEPLTPESLQIKTESFDFPKTIIKEGRINGQELKKARKEESWVISRLESLYQTEVKNVLLATLDQKDNLKVFLYK</sequence>
<dbReference type="InterPro" id="IPR007353">
    <property type="entry name" value="DUF421"/>
</dbReference>
<dbReference type="Pfam" id="PF04239">
    <property type="entry name" value="DUF421"/>
    <property type="match status" value="1"/>
</dbReference>
<evidence type="ECO:0000256" key="2">
    <source>
        <dbReference type="ARBA" id="ARBA00006448"/>
    </source>
</evidence>
<reference evidence="9" key="1">
    <citation type="submission" date="2015-02" db="EMBL/GenBank/DDBJ databases">
        <title>Genome Assembly of Bacillaceae bacterium MTCC 8252.</title>
        <authorList>
            <person name="Verma A."/>
            <person name="Khatri I."/>
            <person name="Mual P."/>
            <person name="Subramanian S."/>
            <person name="Krishnamurthi S."/>
        </authorList>
    </citation>
    <scope>NUCLEOTIDE SEQUENCE [LARGE SCALE GENOMIC DNA]</scope>
    <source>
        <strain evidence="9">MTCC 8252</strain>
    </source>
</reference>
<evidence type="ECO:0000256" key="5">
    <source>
        <dbReference type="ARBA" id="ARBA00022989"/>
    </source>
</evidence>
<evidence type="ECO:0000256" key="6">
    <source>
        <dbReference type="ARBA" id="ARBA00023136"/>
    </source>
</evidence>
<comment type="subcellular location">
    <subcellularLocation>
        <location evidence="1">Cell membrane</location>
        <topology evidence="1">Multi-pass membrane protein</topology>
    </subcellularLocation>
</comment>
<protein>
    <recommendedName>
        <fullName evidence="8">YetF C-terminal domain-containing protein</fullName>
    </recommendedName>
</protein>
<feature type="transmembrane region" description="Helical" evidence="7">
    <location>
        <begin position="44"/>
        <end position="64"/>
    </location>
</feature>
<feature type="transmembrane region" description="Helical" evidence="7">
    <location>
        <begin position="70"/>
        <end position="92"/>
    </location>
</feature>
<keyword evidence="10" id="KW-1185">Reference proteome</keyword>
<organism evidence="9 10">
    <name type="scientific">Bacillus thermotolerans</name>
    <name type="common">Quasibacillus thermotolerans</name>
    <dbReference type="NCBI Taxonomy" id="1221996"/>
    <lineage>
        <taxon>Bacteria</taxon>
        <taxon>Bacillati</taxon>
        <taxon>Bacillota</taxon>
        <taxon>Bacilli</taxon>
        <taxon>Bacillales</taxon>
        <taxon>Bacillaceae</taxon>
        <taxon>Bacillus</taxon>
    </lineage>
</organism>
<comment type="similarity">
    <text evidence="2">Belongs to the UPF0702 family.</text>
</comment>
<evidence type="ECO:0000259" key="8">
    <source>
        <dbReference type="Pfam" id="PF04239"/>
    </source>
</evidence>
<name>A0A0F5I1Y2_BACTR</name>
<feature type="domain" description="YetF C-terminal" evidence="8">
    <location>
        <begin position="93"/>
        <end position="225"/>
    </location>
</feature>
<dbReference type="EMBL" id="JWIR02000040">
    <property type="protein sequence ID" value="KKB39654.1"/>
    <property type="molecule type" value="Genomic_DNA"/>
</dbReference>
<evidence type="ECO:0000313" key="10">
    <source>
        <dbReference type="Proteomes" id="UP000031563"/>
    </source>
</evidence>
<keyword evidence="6 7" id="KW-0472">Membrane</keyword>
<evidence type="ECO:0000313" key="9">
    <source>
        <dbReference type="EMBL" id="KKB39654.1"/>
    </source>
</evidence>
<dbReference type="STRING" id="1221996.QY95_02284"/>
<comment type="caution">
    <text evidence="9">The sequence shown here is derived from an EMBL/GenBank/DDBJ whole genome shotgun (WGS) entry which is preliminary data.</text>
</comment>